<dbReference type="OrthoDB" id="7452714at2"/>
<dbReference type="Proteomes" id="UP000438476">
    <property type="component" value="Unassembled WGS sequence"/>
</dbReference>
<keyword evidence="2" id="KW-0732">Signal</keyword>
<evidence type="ECO:0000313" key="4">
    <source>
        <dbReference type="Proteomes" id="UP000438476"/>
    </source>
</evidence>
<keyword evidence="1" id="KW-1133">Transmembrane helix</keyword>
<gene>
    <name evidence="3" type="ORF">GRI91_10035</name>
</gene>
<evidence type="ECO:0000256" key="1">
    <source>
        <dbReference type="SAM" id="Phobius"/>
    </source>
</evidence>
<dbReference type="RefSeq" id="WP_160736539.1">
    <property type="nucleotide sequence ID" value="NZ_WTYT01000004.1"/>
</dbReference>
<evidence type="ECO:0000256" key="2">
    <source>
        <dbReference type="SAM" id="SignalP"/>
    </source>
</evidence>
<keyword evidence="1" id="KW-0812">Transmembrane</keyword>
<feature type="chain" id="PRO_5026084443" evidence="2">
    <location>
        <begin position="28"/>
        <end position="177"/>
    </location>
</feature>
<feature type="transmembrane region" description="Helical" evidence="1">
    <location>
        <begin position="37"/>
        <end position="58"/>
    </location>
</feature>
<keyword evidence="1" id="KW-0472">Membrane</keyword>
<reference evidence="3 4" key="1">
    <citation type="submission" date="2019-12" db="EMBL/GenBank/DDBJ databases">
        <title>Genomic-based taxomic classification of the family Erythrobacteraceae.</title>
        <authorList>
            <person name="Xu L."/>
        </authorList>
    </citation>
    <scope>NUCLEOTIDE SEQUENCE [LARGE SCALE GENOMIC DNA]</scope>
    <source>
        <strain evidence="3 4">LMG 29518</strain>
    </source>
</reference>
<protein>
    <submittedName>
        <fullName evidence="3">Uncharacterized protein</fullName>
    </submittedName>
</protein>
<proteinExistence type="predicted"/>
<organism evidence="3 4">
    <name type="scientific">Altericroceibacterium endophyticum</name>
    <dbReference type="NCBI Taxonomy" id="1808508"/>
    <lineage>
        <taxon>Bacteria</taxon>
        <taxon>Pseudomonadati</taxon>
        <taxon>Pseudomonadota</taxon>
        <taxon>Alphaproteobacteria</taxon>
        <taxon>Sphingomonadales</taxon>
        <taxon>Erythrobacteraceae</taxon>
        <taxon>Altericroceibacterium</taxon>
    </lineage>
</organism>
<name>A0A6I4T7W9_9SPHN</name>
<dbReference type="EMBL" id="WTYT01000004">
    <property type="protein sequence ID" value="MXO66093.1"/>
    <property type="molecule type" value="Genomic_DNA"/>
</dbReference>
<feature type="signal peptide" evidence="2">
    <location>
        <begin position="1"/>
        <end position="27"/>
    </location>
</feature>
<sequence>MKKITKALIGTAVAGAMALSSTSPALARDRHDDGIGAGEIIAGALIIGGIAAIASSAGKNDRYDHDYRRGYGRDYRGDYRRGYDRRYYRTSGRDAVEQCVYAAERKASRYSRGRADVTQIRDVDSRRNGFRVKGRIAVDQRSGNWRYSRGGYDEGRFTCVVRRGRVVDVNFRGLRGL</sequence>
<accession>A0A6I4T7W9</accession>
<keyword evidence="4" id="KW-1185">Reference proteome</keyword>
<evidence type="ECO:0000313" key="3">
    <source>
        <dbReference type="EMBL" id="MXO66093.1"/>
    </source>
</evidence>
<comment type="caution">
    <text evidence="3">The sequence shown here is derived from an EMBL/GenBank/DDBJ whole genome shotgun (WGS) entry which is preliminary data.</text>
</comment>
<dbReference type="AlphaFoldDB" id="A0A6I4T7W9"/>